<keyword evidence="4" id="KW-0813">Transport</keyword>
<name>A0A2X0MCM0_9BASI</name>
<dbReference type="Pfam" id="PF07225">
    <property type="entry name" value="NDUF_B4"/>
    <property type="match status" value="1"/>
</dbReference>
<dbReference type="Proteomes" id="UP000249464">
    <property type="component" value="Unassembled WGS sequence"/>
</dbReference>
<comment type="similarity">
    <text evidence="2">Belongs to the complex I NDUFB4 subunit family.</text>
</comment>
<feature type="transmembrane region" description="Helical" evidence="14">
    <location>
        <begin position="39"/>
        <end position="56"/>
    </location>
</feature>
<dbReference type="PANTHER" id="PTHR39476:SF1">
    <property type="entry name" value="NADH DEHYDROGENASE [UBIQUINONE] 1 BETA SUBCOMPLEX SUBUNIT 4"/>
    <property type="match status" value="1"/>
</dbReference>
<reference evidence="15 16" key="1">
    <citation type="submission" date="2016-11" db="EMBL/GenBank/DDBJ databases">
        <authorList>
            <person name="Jaros S."/>
            <person name="Januszkiewicz K."/>
            <person name="Wedrychowicz H."/>
        </authorList>
    </citation>
    <scope>NUCLEOTIDE SEQUENCE [LARGE SCALE GENOMIC DNA]</scope>
</reference>
<keyword evidence="6 14" id="KW-0812">Transmembrane</keyword>
<evidence type="ECO:0000256" key="4">
    <source>
        <dbReference type="ARBA" id="ARBA00022448"/>
    </source>
</evidence>
<keyword evidence="11 14" id="KW-0472">Membrane</keyword>
<evidence type="ECO:0000313" key="15">
    <source>
        <dbReference type="EMBL" id="SGY80117.1"/>
    </source>
</evidence>
<evidence type="ECO:0000256" key="10">
    <source>
        <dbReference type="ARBA" id="ARBA00023128"/>
    </source>
</evidence>
<dbReference type="AlphaFoldDB" id="A0A2X0MCM0"/>
<evidence type="ECO:0000256" key="6">
    <source>
        <dbReference type="ARBA" id="ARBA00022692"/>
    </source>
</evidence>
<organism evidence="15 16">
    <name type="scientific">Microbotryum silenes-dioicae</name>
    <dbReference type="NCBI Taxonomy" id="796604"/>
    <lineage>
        <taxon>Eukaryota</taxon>
        <taxon>Fungi</taxon>
        <taxon>Dikarya</taxon>
        <taxon>Basidiomycota</taxon>
        <taxon>Pucciniomycotina</taxon>
        <taxon>Microbotryomycetes</taxon>
        <taxon>Microbotryales</taxon>
        <taxon>Microbotryaceae</taxon>
        <taxon>Microbotryum</taxon>
    </lineage>
</organism>
<sequence>MAGGGHGYQPVKIDPAVESWAYMRENVWRHFRFTNRTTRLSLIWGVLVPVGIYAVALRTDLKWDVLGAKKDDPIARWGPMAQKPSERAAAAAAAAAAKGAEDDE</sequence>
<evidence type="ECO:0000313" key="16">
    <source>
        <dbReference type="Proteomes" id="UP000249464"/>
    </source>
</evidence>
<evidence type="ECO:0000256" key="14">
    <source>
        <dbReference type="SAM" id="Phobius"/>
    </source>
</evidence>
<evidence type="ECO:0000256" key="5">
    <source>
        <dbReference type="ARBA" id="ARBA00022660"/>
    </source>
</evidence>
<keyword evidence="9 14" id="KW-1133">Transmembrane helix</keyword>
<evidence type="ECO:0000256" key="12">
    <source>
        <dbReference type="ARBA" id="ARBA00030212"/>
    </source>
</evidence>
<keyword evidence="5" id="KW-0679">Respiratory chain</keyword>
<dbReference type="GO" id="GO:0005743">
    <property type="term" value="C:mitochondrial inner membrane"/>
    <property type="evidence" value="ECO:0007669"/>
    <property type="project" value="UniProtKB-SubCell"/>
</dbReference>
<proteinExistence type="inferred from homology"/>
<keyword evidence="8" id="KW-0249">Electron transport</keyword>
<evidence type="ECO:0000256" key="3">
    <source>
        <dbReference type="ARBA" id="ARBA00018681"/>
    </source>
</evidence>
<evidence type="ECO:0000256" key="7">
    <source>
        <dbReference type="ARBA" id="ARBA00022792"/>
    </source>
</evidence>
<dbReference type="EMBL" id="FQNC01000048">
    <property type="protein sequence ID" value="SGY80117.1"/>
    <property type="molecule type" value="Genomic_DNA"/>
</dbReference>
<gene>
    <name evidence="15" type="primary">BQ5605_C008g05306</name>
    <name evidence="15" type="ORF">BQ5605_C008G05306</name>
</gene>
<keyword evidence="16" id="KW-1185">Reference proteome</keyword>
<dbReference type="STRING" id="796604.A0A2X0MCM0"/>
<evidence type="ECO:0000256" key="2">
    <source>
        <dbReference type="ARBA" id="ARBA00007260"/>
    </source>
</evidence>
<keyword evidence="7" id="KW-0999">Mitochondrion inner membrane</keyword>
<evidence type="ECO:0000256" key="8">
    <source>
        <dbReference type="ARBA" id="ARBA00022982"/>
    </source>
</evidence>
<evidence type="ECO:0000256" key="1">
    <source>
        <dbReference type="ARBA" id="ARBA00004434"/>
    </source>
</evidence>
<evidence type="ECO:0000256" key="11">
    <source>
        <dbReference type="ARBA" id="ARBA00023136"/>
    </source>
</evidence>
<protein>
    <recommendedName>
        <fullName evidence="3">NADH dehydrogenase [ubiquinone] 1 beta subcomplex subunit 4</fullName>
    </recommendedName>
    <alternativeName>
        <fullName evidence="12">Complex I-B15</fullName>
    </alternativeName>
    <alternativeName>
        <fullName evidence="13">NADH-ubiquinone oxidoreductase B15 subunit</fullName>
    </alternativeName>
</protein>
<dbReference type="InterPro" id="IPR009866">
    <property type="entry name" value="NADH_UbQ_OxRdtase_NDUFB4_su"/>
</dbReference>
<accession>A0A2X0MCM0</accession>
<comment type="subcellular location">
    <subcellularLocation>
        <location evidence="1">Mitochondrion inner membrane</location>
        <topology evidence="1">Single-pass membrane protein</topology>
    </subcellularLocation>
</comment>
<dbReference type="PANTHER" id="PTHR39476">
    <property type="entry name" value="NADH:UBIQUINONE OXIDOREDUCTASE 6.6KD SUBUNIT"/>
    <property type="match status" value="1"/>
</dbReference>
<evidence type="ECO:0000256" key="13">
    <source>
        <dbReference type="ARBA" id="ARBA00030987"/>
    </source>
</evidence>
<keyword evidence="10" id="KW-0496">Mitochondrion</keyword>
<evidence type="ECO:0000256" key="9">
    <source>
        <dbReference type="ARBA" id="ARBA00022989"/>
    </source>
</evidence>